<organism evidence="1 2">
    <name type="scientific">Pollutimonas bauzanensis</name>
    <dbReference type="NCBI Taxonomy" id="658167"/>
    <lineage>
        <taxon>Bacteria</taxon>
        <taxon>Pseudomonadati</taxon>
        <taxon>Pseudomonadota</taxon>
        <taxon>Betaproteobacteria</taxon>
        <taxon>Burkholderiales</taxon>
        <taxon>Alcaligenaceae</taxon>
        <taxon>Pollutimonas</taxon>
    </lineage>
</organism>
<dbReference type="RefSeq" id="WP_073109097.1">
    <property type="nucleotide sequence ID" value="NZ_FQXE01000020.1"/>
</dbReference>
<protein>
    <submittedName>
        <fullName evidence="1">Uncharacterized protein</fullName>
    </submittedName>
</protein>
<dbReference type="OrthoDB" id="2627141at2"/>
<name>A0A1M5ZWZ3_9BURK</name>
<keyword evidence="2" id="KW-1185">Reference proteome</keyword>
<sequence>MPTAISPSQINLYQISGAQGLSATSLTTVRLESERPEIALSEAPAREIPATEFTHGTVTRYTSAQLEMRPVDRADAALMSVIEPDGFRNLLDAIRQDGDWRAILEKFSQRIPSNPQWLNDDYRLPAAQLLERTRYLMDLSTI</sequence>
<dbReference type="Proteomes" id="UP000184226">
    <property type="component" value="Unassembled WGS sequence"/>
</dbReference>
<proteinExistence type="predicted"/>
<gene>
    <name evidence="1" type="ORF">SAMN04488135_1204</name>
</gene>
<evidence type="ECO:0000313" key="1">
    <source>
        <dbReference type="EMBL" id="SHI28688.1"/>
    </source>
</evidence>
<dbReference type="EMBL" id="FQXE01000020">
    <property type="protein sequence ID" value="SHI28688.1"/>
    <property type="molecule type" value="Genomic_DNA"/>
</dbReference>
<accession>A0A1M5ZWZ3</accession>
<dbReference type="AlphaFoldDB" id="A0A1M5ZWZ3"/>
<reference evidence="1 2" key="1">
    <citation type="submission" date="2016-11" db="EMBL/GenBank/DDBJ databases">
        <authorList>
            <person name="Jaros S."/>
            <person name="Januszkiewicz K."/>
            <person name="Wedrychowicz H."/>
        </authorList>
    </citation>
    <scope>NUCLEOTIDE SEQUENCE [LARGE SCALE GENOMIC DNA]</scope>
    <source>
        <strain evidence="1 2">CGMCC 1.10190</strain>
    </source>
</reference>
<dbReference type="STRING" id="658167.SAMN04488135_1204"/>
<evidence type="ECO:0000313" key="2">
    <source>
        <dbReference type="Proteomes" id="UP000184226"/>
    </source>
</evidence>